<proteinExistence type="predicted"/>
<sequence length="190" mass="20781">MPLLPACPGDCASTGKDKGGRWLNGVKKVRKTDESRKKEIEVKVVAASLFQQRQDLALTNVVACGCVCKRWRDVTREVVLPPVKCGLITFPSCLKQDTVLTFLLSGVQVIDFEEVTSQIKAVLLRHKKNIHTNLIVGRRLTTNVMPAGNLESSSAQSRKPTLMEGRVLRSNGRTSCGEVGSIAEVRPKGI</sequence>
<evidence type="ECO:0000313" key="1">
    <source>
        <dbReference type="EMBL" id="GEU89020.1"/>
    </source>
</evidence>
<gene>
    <name evidence="1" type="ORF">Tci_060998</name>
</gene>
<protein>
    <submittedName>
        <fullName evidence="1">Tubby-like F-box protein 7</fullName>
    </submittedName>
</protein>
<dbReference type="EMBL" id="BKCJ010009871">
    <property type="protein sequence ID" value="GEU89020.1"/>
    <property type="molecule type" value="Genomic_DNA"/>
</dbReference>
<organism evidence="1">
    <name type="scientific">Tanacetum cinerariifolium</name>
    <name type="common">Dalmatian daisy</name>
    <name type="synonym">Chrysanthemum cinerariifolium</name>
    <dbReference type="NCBI Taxonomy" id="118510"/>
    <lineage>
        <taxon>Eukaryota</taxon>
        <taxon>Viridiplantae</taxon>
        <taxon>Streptophyta</taxon>
        <taxon>Embryophyta</taxon>
        <taxon>Tracheophyta</taxon>
        <taxon>Spermatophyta</taxon>
        <taxon>Magnoliopsida</taxon>
        <taxon>eudicotyledons</taxon>
        <taxon>Gunneridae</taxon>
        <taxon>Pentapetalae</taxon>
        <taxon>asterids</taxon>
        <taxon>campanulids</taxon>
        <taxon>Asterales</taxon>
        <taxon>Asteraceae</taxon>
        <taxon>Asteroideae</taxon>
        <taxon>Anthemideae</taxon>
        <taxon>Anthemidinae</taxon>
        <taxon>Tanacetum</taxon>
    </lineage>
</organism>
<reference evidence="1" key="1">
    <citation type="journal article" date="2019" name="Sci. Rep.">
        <title>Draft genome of Tanacetum cinerariifolium, the natural source of mosquito coil.</title>
        <authorList>
            <person name="Yamashiro T."/>
            <person name="Shiraishi A."/>
            <person name="Satake H."/>
            <person name="Nakayama K."/>
        </authorList>
    </citation>
    <scope>NUCLEOTIDE SEQUENCE</scope>
</reference>
<accession>A0A6L2NSC0</accession>
<dbReference type="AlphaFoldDB" id="A0A6L2NSC0"/>
<name>A0A6L2NSC0_TANCI</name>
<comment type="caution">
    <text evidence="1">The sequence shown here is derived from an EMBL/GenBank/DDBJ whole genome shotgun (WGS) entry which is preliminary data.</text>
</comment>